<protein>
    <submittedName>
        <fullName evidence="2">Uncharacterized protein</fullName>
    </submittedName>
</protein>
<keyword evidence="1" id="KW-0472">Membrane</keyword>
<evidence type="ECO:0000313" key="3">
    <source>
        <dbReference type="Proteomes" id="UP000006729"/>
    </source>
</evidence>
<keyword evidence="3" id="KW-1185">Reference proteome</keyword>
<dbReference type="InParanoid" id="B9HJT2"/>
<dbReference type="EMBL" id="CM009297">
    <property type="protein sequence ID" value="PNT24712.1"/>
    <property type="molecule type" value="Genomic_DNA"/>
</dbReference>
<gene>
    <name evidence="2" type="ORF">POPTR_008G147900</name>
</gene>
<reference evidence="2 3" key="1">
    <citation type="journal article" date="2006" name="Science">
        <title>The genome of black cottonwood, Populus trichocarpa (Torr. &amp; Gray).</title>
        <authorList>
            <person name="Tuskan G.A."/>
            <person name="Difazio S."/>
            <person name="Jansson S."/>
            <person name="Bohlmann J."/>
            <person name="Grigoriev I."/>
            <person name="Hellsten U."/>
            <person name="Putnam N."/>
            <person name="Ralph S."/>
            <person name="Rombauts S."/>
            <person name="Salamov A."/>
            <person name="Schein J."/>
            <person name="Sterck L."/>
            <person name="Aerts A."/>
            <person name="Bhalerao R.R."/>
            <person name="Bhalerao R.P."/>
            <person name="Blaudez D."/>
            <person name="Boerjan W."/>
            <person name="Brun A."/>
            <person name="Brunner A."/>
            <person name="Busov V."/>
            <person name="Campbell M."/>
            <person name="Carlson J."/>
            <person name="Chalot M."/>
            <person name="Chapman J."/>
            <person name="Chen G.L."/>
            <person name="Cooper D."/>
            <person name="Coutinho P.M."/>
            <person name="Couturier J."/>
            <person name="Covert S."/>
            <person name="Cronk Q."/>
            <person name="Cunningham R."/>
            <person name="Davis J."/>
            <person name="Degroeve S."/>
            <person name="Dejardin A."/>
            <person name="Depamphilis C."/>
            <person name="Detter J."/>
            <person name="Dirks B."/>
            <person name="Dubchak I."/>
            <person name="Duplessis S."/>
            <person name="Ehlting J."/>
            <person name="Ellis B."/>
            <person name="Gendler K."/>
            <person name="Goodstein D."/>
            <person name="Gribskov M."/>
            <person name="Grimwood J."/>
            <person name="Groover A."/>
            <person name="Gunter L."/>
            <person name="Hamberger B."/>
            <person name="Heinze B."/>
            <person name="Helariutta Y."/>
            <person name="Henrissat B."/>
            <person name="Holligan D."/>
            <person name="Holt R."/>
            <person name="Huang W."/>
            <person name="Islam-Faridi N."/>
            <person name="Jones S."/>
            <person name="Jones-Rhoades M."/>
            <person name="Jorgensen R."/>
            <person name="Joshi C."/>
            <person name="Kangasjarvi J."/>
            <person name="Karlsson J."/>
            <person name="Kelleher C."/>
            <person name="Kirkpatrick R."/>
            <person name="Kirst M."/>
            <person name="Kohler A."/>
            <person name="Kalluri U."/>
            <person name="Larimer F."/>
            <person name="Leebens-Mack J."/>
            <person name="Leple J.C."/>
            <person name="Locascio P."/>
            <person name="Lou Y."/>
            <person name="Lucas S."/>
            <person name="Martin F."/>
            <person name="Montanini B."/>
            <person name="Napoli C."/>
            <person name="Nelson D.R."/>
            <person name="Nelson C."/>
            <person name="Nieminen K."/>
            <person name="Nilsson O."/>
            <person name="Pereda V."/>
            <person name="Peter G."/>
            <person name="Philippe R."/>
            <person name="Pilate G."/>
            <person name="Poliakov A."/>
            <person name="Razumovskaya J."/>
            <person name="Richardson P."/>
            <person name="Rinaldi C."/>
            <person name="Ritland K."/>
            <person name="Rouze P."/>
            <person name="Ryaboy D."/>
            <person name="Schmutz J."/>
            <person name="Schrader J."/>
            <person name="Segerman B."/>
            <person name="Shin H."/>
            <person name="Siddiqui A."/>
            <person name="Sterky F."/>
            <person name="Terry A."/>
            <person name="Tsai C.J."/>
            <person name="Uberbacher E."/>
            <person name="Unneberg P."/>
            <person name="Vahala J."/>
            <person name="Wall K."/>
            <person name="Wessler S."/>
            <person name="Yang G."/>
            <person name="Yin T."/>
            <person name="Douglas C."/>
            <person name="Marra M."/>
            <person name="Sandberg G."/>
            <person name="Van de Peer Y."/>
            <person name="Rokhsar D."/>
        </authorList>
    </citation>
    <scope>NUCLEOTIDE SEQUENCE [LARGE SCALE GENOMIC DNA]</scope>
    <source>
        <strain evidence="3">cv. Nisqually</strain>
        <strain evidence="2">Nisqually-1</strain>
    </source>
</reference>
<dbReference type="HOGENOM" id="CLU_2282309_0_0_1"/>
<name>B9HJT2_POPTR</name>
<keyword evidence="1" id="KW-1133">Transmembrane helix</keyword>
<proteinExistence type="predicted"/>
<feature type="transmembrane region" description="Helical" evidence="1">
    <location>
        <begin position="34"/>
        <end position="59"/>
    </location>
</feature>
<evidence type="ECO:0000256" key="1">
    <source>
        <dbReference type="SAM" id="Phobius"/>
    </source>
</evidence>
<organism evidence="2 3">
    <name type="scientific">Populus trichocarpa</name>
    <name type="common">Western balsam poplar</name>
    <name type="synonym">Populus balsamifera subsp. trichocarpa</name>
    <dbReference type="NCBI Taxonomy" id="3694"/>
    <lineage>
        <taxon>Eukaryota</taxon>
        <taxon>Viridiplantae</taxon>
        <taxon>Streptophyta</taxon>
        <taxon>Embryophyta</taxon>
        <taxon>Tracheophyta</taxon>
        <taxon>Spermatophyta</taxon>
        <taxon>Magnoliopsida</taxon>
        <taxon>eudicotyledons</taxon>
        <taxon>Gunneridae</taxon>
        <taxon>Pentapetalae</taxon>
        <taxon>rosids</taxon>
        <taxon>fabids</taxon>
        <taxon>Malpighiales</taxon>
        <taxon>Salicaceae</taxon>
        <taxon>Saliceae</taxon>
        <taxon>Populus</taxon>
    </lineage>
</organism>
<dbReference type="AlphaFoldDB" id="B9HJT2"/>
<sequence>MATVKETRKKFTWVWLFYHPSCFYFSASDYVESTISIFCAMMLLMNCASLLVIFLCFVVRDEGEKTRAEEDIENEPVASPLVYGVDCCQVPGFQGRLMNLTP</sequence>
<dbReference type="Proteomes" id="UP000006729">
    <property type="component" value="Chromosome 8"/>
</dbReference>
<accession>B9HJT2</accession>
<feature type="transmembrane region" description="Helical" evidence="1">
    <location>
        <begin position="12"/>
        <end position="28"/>
    </location>
</feature>
<dbReference type="EMBL" id="CM009297">
    <property type="protein sequence ID" value="PNT24711.1"/>
    <property type="molecule type" value="Genomic_DNA"/>
</dbReference>
<keyword evidence="1" id="KW-0812">Transmembrane</keyword>
<reference evidence="2" key="2">
    <citation type="submission" date="2017-07" db="EMBL/GenBank/DDBJ databases">
        <title>WGS assembly of Populus trichocarpa.</title>
        <authorList>
            <person name="Tuskan G."/>
            <person name="Difazio S."/>
            <person name="Jansson S."/>
            <person name="Bohlmann J."/>
            <person name="Grigoriev I."/>
            <person name="Hellsten U."/>
            <person name="Putnam N."/>
            <person name="Ralph S."/>
            <person name="Rombauts S."/>
            <person name="Salamov A."/>
            <person name="Schein J."/>
            <person name="Sterck L."/>
            <person name="Aerts A."/>
            <person name="Bhalerao R."/>
            <person name="Bhalerao R."/>
            <person name="Blaudez D."/>
            <person name="Boerjan W."/>
            <person name="Brun A."/>
            <person name="Brunner A."/>
            <person name="Busov V."/>
            <person name="Campbell M."/>
            <person name="Carlson J."/>
            <person name="Chalot M."/>
            <person name="Chapman J."/>
            <person name="Chen G."/>
            <person name="Cooper D."/>
            <person name="Coutinho P."/>
            <person name="Couturier J."/>
            <person name="Covert S."/>
            <person name="Cronk Q."/>
            <person name="Cunningham R."/>
            <person name="Davis J."/>
            <person name="Degroeve S."/>
            <person name="Dejardin A."/>
            <person name="Depamphilis C."/>
            <person name="Detter J."/>
            <person name="Dirks B."/>
            <person name="Dubchak I."/>
            <person name="Duplessis S."/>
            <person name="Ehlting J."/>
            <person name="Ellis B."/>
            <person name="Gendler K."/>
            <person name="Goodstein D."/>
            <person name="Gribskov M."/>
            <person name="Grimwood J."/>
            <person name="Groover A."/>
            <person name="Gunter L."/>
            <person name="Hamberger B."/>
            <person name="Heinze B."/>
            <person name="Helariutta Y."/>
            <person name="Henrissat B."/>
            <person name="Holligan D."/>
            <person name="Holt R."/>
            <person name="Huang W."/>
            <person name="Islam-Faridi N."/>
            <person name="Jones S."/>
            <person name="Jones-Rhoades M."/>
            <person name="Jorgensen R."/>
            <person name="Joshi C."/>
            <person name="Kangasjarvi J."/>
            <person name="Karlsson J."/>
            <person name="Kelleher C."/>
            <person name="Kirkpatrick R."/>
            <person name="Kirst M."/>
            <person name="Kohler A."/>
            <person name="Kalluri U."/>
            <person name="Larimer F."/>
            <person name="Leebens-Mack J."/>
            <person name="Leple J."/>
            <person name="Locascio P."/>
            <person name="Lou Y."/>
            <person name="Lucas S."/>
            <person name="Martin F."/>
            <person name="Montanini B."/>
            <person name="Napoli C."/>
            <person name="Nelson D."/>
            <person name="Nelson C."/>
            <person name="Nieminen K."/>
            <person name="Nilsson O."/>
            <person name="Pereda V."/>
            <person name="Peter G."/>
            <person name="Philippe R."/>
            <person name="Pilate G."/>
            <person name="Poliakov A."/>
            <person name="Razumovskaya J."/>
            <person name="Richardson P."/>
            <person name="Rinaldi C."/>
            <person name="Ritland K."/>
            <person name="Rouze P."/>
            <person name="Ryaboy D."/>
            <person name="Schmutz J."/>
            <person name="Schrader J."/>
            <person name="Segerman B."/>
            <person name="Shin H."/>
            <person name="Siddiqui A."/>
            <person name="Sterky F."/>
            <person name="Terry A."/>
            <person name="Tsai C."/>
            <person name="Uberbacher E."/>
            <person name="Unneberg P."/>
            <person name="Vahala J."/>
            <person name="Wall K."/>
            <person name="Wessler S."/>
            <person name="Yang G."/>
            <person name="Yin T."/>
            <person name="Douglas C."/>
            <person name="Marra M."/>
            <person name="Sandberg G."/>
            <person name="Van De Peer Y."/>
            <person name="Rokhsar D."/>
        </authorList>
    </citation>
    <scope>NUCLEOTIDE SEQUENCE</scope>
    <source>
        <strain evidence="2">Nisqually-1</strain>
    </source>
</reference>
<evidence type="ECO:0000313" key="2">
    <source>
        <dbReference type="EMBL" id="PNT24712.1"/>
    </source>
</evidence>